<dbReference type="Proteomes" id="UP001344906">
    <property type="component" value="Unassembled WGS sequence"/>
</dbReference>
<keyword evidence="2" id="KW-1133">Transmembrane helix</keyword>
<sequence>MISSRPAMGIEEDRHHHTSHTSRRTAAIVGILFIVAAVTVVLGLILYNPILGGPEYLLKGAANKNQVILGAIMELLLVCSAIGTAVGLFPYLRKYNESIALGYLCFRFLEAVLITIGIIAVLSLLTLSQEFATAATPNVSAYQVSGSLLIAVHDWTFKLGPDFMLGINTALYSSLLYKSRLVPRFIAIMGLTGATLVFLAALLEIFGIVLQTSLWGAMLAVPVALYEMTLAVWLIVKGFNPSAVVS</sequence>
<feature type="transmembrane region" description="Helical" evidence="2">
    <location>
        <begin position="214"/>
        <end position="236"/>
    </location>
</feature>
<dbReference type="InterPro" id="IPR025495">
    <property type="entry name" value="DUF4386"/>
</dbReference>
<evidence type="ECO:0000256" key="2">
    <source>
        <dbReference type="SAM" id="Phobius"/>
    </source>
</evidence>
<comment type="caution">
    <text evidence="3">The sequence shown here is derived from an EMBL/GenBank/DDBJ whole genome shotgun (WGS) entry which is preliminary data.</text>
</comment>
<feature type="transmembrane region" description="Helical" evidence="2">
    <location>
        <begin position="104"/>
        <end position="127"/>
    </location>
</feature>
<evidence type="ECO:0000313" key="3">
    <source>
        <dbReference type="EMBL" id="GLV59155.1"/>
    </source>
</evidence>
<gene>
    <name evidence="3" type="ORF">KDH_59830</name>
</gene>
<feature type="transmembrane region" description="Helical" evidence="2">
    <location>
        <begin position="26"/>
        <end position="47"/>
    </location>
</feature>
<reference evidence="3 4" key="1">
    <citation type="submission" date="2023-02" db="EMBL/GenBank/DDBJ databases">
        <title>Dictyobacter halimunensis sp. nov., a new member of the class Ktedonobacteria from forest soil in a geothermal area.</title>
        <authorList>
            <person name="Rachmania M.K."/>
            <person name="Ningsih F."/>
            <person name="Sakai Y."/>
            <person name="Yabe S."/>
            <person name="Yokota A."/>
            <person name="Sjamsuridzal W."/>
        </authorList>
    </citation>
    <scope>NUCLEOTIDE SEQUENCE [LARGE SCALE GENOMIC DNA]</scope>
    <source>
        <strain evidence="3 4">S3.2.2.5</strain>
    </source>
</reference>
<keyword evidence="4" id="KW-1185">Reference proteome</keyword>
<name>A0ABQ6FXY2_9CHLR</name>
<proteinExistence type="predicted"/>
<evidence type="ECO:0008006" key="5">
    <source>
        <dbReference type="Google" id="ProtNLM"/>
    </source>
</evidence>
<feature type="region of interest" description="Disordered" evidence="1">
    <location>
        <begin position="1"/>
        <end position="21"/>
    </location>
</feature>
<protein>
    <recommendedName>
        <fullName evidence="5">DUF4386 domain-containing protein</fullName>
    </recommendedName>
</protein>
<accession>A0ABQ6FXY2</accession>
<evidence type="ECO:0000313" key="4">
    <source>
        <dbReference type="Proteomes" id="UP001344906"/>
    </source>
</evidence>
<organism evidence="3 4">
    <name type="scientific">Dictyobacter halimunensis</name>
    <dbReference type="NCBI Taxonomy" id="3026934"/>
    <lineage>
        <taxon>Bacteria</taxon>
        <taxon>Bacillati</taxon>
        <taxon>Chloroflexota</taxon>
        <taxon>Ktedonobacteria</taxon>
        <taxon>Ktedonobacterales</taxon>
        <taxon>Dictyobacteraceae</taxon>
        <taxon>Dictyobacter</taxon>
    </lineage>
</organism>
<evidence type="ECO:0000256" key="1">
    <source>
        <dbReference type="SAM" id="MobiDB-lite"/>
    </source>
</evidence>
<feature type="transmembrane region" description="Helical" evidence="2">
    <location>
        <begin position="185"/>
        <end position="208"/>
    </location>
</feature>
<keyword evidence="2" id="KW-0472">Membrane</keyword>
<dbReference type="Pfam" id="PF14329">
    <property type="entry name" value="DUF4386"/>
    <property type="match status" value="1"/>
</dbReference>
<keyword evidence="2" id="KW-0812">Transmembrane</keyword>
<feature type="transmembrane region" description="Helical" evidence="2">
    <location>
        <begin position="67"/>
        <end position="92"/>
    </location>
</feature>
<dbReference type="RefSeq" id="WP_338255670.1">
    <property type="nucleotide sequence ID" value="NZ_BSRI01000002.1"/>
</dbReference>
<dbReference type="EMBL" id="BSRI01000002">
    <property type="protein sequence ID" value="GLV59155.1"/>
    <property type="molecule type" value="Genomic_DNA"/>
</dbReference>